<reference evidence="1" key="1">
    <citation type="submission" date="2022-04" db="EMBL/GenBank/DDBJ databases">
        <title>Flavobacterium pygoscelis sp. nov. isolated from Chinstrap chick (Pygoscelis antarcticus).</title>
        <authorList>
            <person name="Irgang R."/>
            <person name="Poblete-Morales M."/>
            <person name="Avendano-Herrera R."/>
        </authorList>
    </citation>
    <scope>NUCLEOTIDE SEQUENCE</scope>
    <source>
        <strain evidence="1">I-SCBP12n</strain>
    </source>
</reference>
<dbReference type="EMBL" id="JALNUB010000002">
    <property type="protein sequence ID" value="MCK8140769.1"/>
    <property type="molecule type" value="Genomic_DNA"/>
</dbReference>
<dbReference type="InterPro" id="IPR018641">
    <property type="entry name" value="Trfase_1_rSAM/seldom-assoc"/>
</dbReference>
<keyword evidence="2" id="KW-1185">Reference proteome</keyword>
<gene>
    <name evidence="1" type="ORF">MW871_02580</name>
</gene>
<protein>
    <submittedName>
        <fullName evidence="1">TIGR04282 family arsenosugar biosynthesis glycosyltransferase</fullName>
    </submittedName>
</protein>
<dbReference type="Gene3D" id="3.90.550.10">
    <property type="entry name" value="Spore Coat Polysaccharide Biosynthesis Protein SpsA, Chain A"/>
    <property type="match status" value="1"/>
</dbReference>
<sequence length="212" mass="24164">MKTNALLIFTRNPEIGKVKTRLAETIGDQNALTVYNDLLNHTKNVTEHADCDKFVFYDSHVSKNDLWPESIYQKKLQIEGDLGQRMQTAFDSLFEMGYERCIIVGSDLFDLTKSIIENAFKQLNTYDVAIGPAEDGGYYLLGLKKKNDTVFLNKKWGTDSVYEATIKDLEHFKIAILPTLNDIDTFEDLERSGYNCKNIKINTNAEISSKEV</sequence>
<dbReference type="Proteomes" id="UP001139260">
    <property type="component" value="Unassembled WGS sequence"/>
</dbReference>
<dbReference type="NCBIfam" id="TIGR04282">
    <property type="entry name" value="glyco_like_cofC"/>
    <property type="match status" value="1"/>
</dbReference>
<dbReference type="SUPFAM" id="SSF53448">
    <property type="entry name" value="Nucleotide-diphospho-sugar transferases"/>
    <property type="match status" value="1"/>
</dbReference>
<dbReference type="Pfam" id="PF09837">
    <property type="entry name" value="DUF2064"/>
    <property type="match status" value="1"/>
</dbReference>
<name>A0A9X2BJT4_9FLAO</name>
<accession>A0A9X2BJT4</accession>
<dbReference type="PANTHER" id="PTHR36529">
    <property type="entry name" value="SLL1095 PROTEIN"/>
    <property type="match status" value="1"/>
</dbReference>
<evidence type="ECO:0000313" key="2">
    <source>
        <dbReference type="Proteomes" id="UP001139260"/>
    </source>
</evidence>
<organism evidence="1 2">
    <name type="scientific">Flavobacterium pygoscelis</name>
    <dbReference type="NCBI Taxonomy" id="2893176"/>
    <lineage>
        <taxon>Bacteria</taxon>
        <taxon>Pseudomonadati</taxon>
        <taxon>Bacteroidota</taxon>
        <taxon>Flavobacteriia</taxon>
        <taxon>Flavobacteriales</taxon>
        <taxon>Flavobacteriaceae</taxon>
        <taxon>Flavobacterium</taxon>
    </lineage>
</organism>
<evidence type="ECO:0000313" key="1">
    <source>
        <dbReference type="EMBL" id="MCK8140769.1"/>
    </source>
</evidence>
<comment type="caution">
    <text evidence="1">The sequence shown here is derived from an EMBL/GenBank/DDBJ whole genome shotgun (WGS) entry which is preliminary data.</text>
</comment>
<dbReference type="AlphaFoldDB" id="A0A9X2BJT4"/>
<proteinExistence type="predicted"/>
<dbReference type="RefSeq" id="WP_248427452.1">
    <property type="nucleotide sequence ID" value="NZ_JALNUB010000002.1"/>
</dbReference>
<dbReference type="InterPro" id="IPR029044">
    <property type="entry name" value="Nucleotide-diphossugar_trans"/>
</dbReference>
<dbReference type="PANTHER" id="PTHR36529:SF1">
    <property type="entry name" value="GLYCOSYLTRANSFERASE"/>
    <property type="match status" value="1"/>
</dbReference>